<reference evidence="1 2" key="1">
    <citation type="submission" date="2018-03" db="EMBL/GenBank/DDBJ databases">
        <title>Genomic Encyclopedia of Type Strains, Phase III (KMG-III): the genomes of soil and plant-associated and newly described type strains.</title>
        <authorList>
            <person name="Whitman W."/>
        </authorList>
    </citation>
    <scope>NUCLEOTIDE SEQUENCE [LARGE SCALE GENOMIC DNA]</scope>
    <source>
        <strain evidence="1 2">CGMCC 1.12700</strain>
    </source>
</reference>
<dbReference type="OrthoDB" id="1453053at2"/>
<dbReference type="RefSeq" id="WP_106521623.1">
    <property type="nucleotide sequence ID" value="NZ_PYGD01000001.1"/>
</dbReference>
<evidence type="ECO:0000313" key="1">
    <source>
        <dbReference type="EMBL" id="PSK94944.1"/>
    </source>
</evidence>
<gene>
    <name evidence="1" type="ORF">B0I18_1011107</name>
</gene>
<keyword evidence="2" id="KW-1185">Reference proteome</keyword>
<protein>
    <submittedName>
        <fullName evidence="1">Uncharacterized protein</fullName>
    </submittedName>
</protein>
<name>A0A2P8DCK9_9BACT</name>
<dbReference type="EMBL" id="PYGD01000001">
    <property type="protein sequence ID" value="PSK94944.1"/>
    <property type="molecule type" value="Genomic_DNA"/>
</dbReference>
<evidence type="ECO:0000313" key="2">
    <source>
        <dbReference type="Proteomes" id="UP000240572"/>
    </source>
</evidence>
<sequence>MKKRSLQAKLALNKQTVVTLTGEQAETVKGGQSLACIQSRLRSCIANCASVVNACITQTEFQTCRCV</sequence>
<dbReference type="InterPro" id="IPR058238">
    <property type="entry name" value="Lant_leader_dom"/>
</dbReference>
<dbReference type="NCBIfam" id="NF038153">
    <property type="entry name" value="lant_leader_L1a"/>
    <property type="match status" value="1"/>
</dbReference>
<dbReference type="Proteomes" id="UP000240572">
    <property type="component" value="Unassembled WGS sequence"/>
</dbReference>
<dbReference type="AlphaFoldDB" id="A0A2P8DCK9"/>
<accession>A0A2P8DCK9</accession>
<organism evidence="1 2">
    <name type="scientific">Taibaiella chishuiensis</name>
    <dbReference type="NCBI Taxonomy" id="1434707"/>
    <lineage>
        <taxon>Bacteria</taxon>
        <taxon>Pseudomonadati</taxon>
        <taxon>Bacteroidota</taxon>
        <taxon>Chitinophagia</taxon>
        <taxon>Chitinophagales</taxon>
        <taxon>Chitinophagaceae</taxon>
        <taxon>Taibaiella</taxon>
    </lineage>
</organism>
<proteinExistence type="predicted"/>
<comment type="caution">
    <text evidence="1">The sequence shown here is derived from an EMBL/GenBank/DDBJ whole genome shotgun (WGS) entry which is preliminary data.</text>
</comment>